<evidence type="ECO:0000256" key="3">
    <source>
        <dbReference type="ARBA" id="ARBA00007282"/>
    </source>
</evidence>
<feature type="transmembrane region" description="Helical" evidence="8">
    <location>
        <begin position="62"/>
        <end position="80"/>
    </location>
</feature>
<feature type="transmembrane region" description="Helical" evidence="8">
    <location>
        <begin position="288"/>
        <end position="311"/>
    </location>
</feature>
<dbReference type="AlphaFoldDB" id="A0A507F2A8"/>
<keyword evidence="11" id="KW-1185">Reference proteome</keyword>
<comment type="caution">
    <text evidence="10">The sequence shown here is derived from an EMBL/GenBank/DDBJ whole genome shotgun (WGS) entry which is preliminary data.</text>
</comment>
<evidence type="ECO:0000256" key="4">
    <source>
        <dbReference type="ARBA" id="ARBA00022679"/>
    </source>
</evidence>
<protein>
    <submittedName>
        <fullName evidence="10">Long-chain-alcohol O-fatty-acyltransferase</fullName>
    </submittedName>
</protein>
<evidence type="ECO:0000256" key="7">
    <source>
        <dbReference type="ARBA" id="ARBA00023136"/>
    </source>
</evidence>
<keyword evidence="4 10" id="KW-0808">Transferase</keyword>
<dbReference type="Proteomes" id="UP000320333">
    <property type="component" value="Unassembled WGS sequence"/>
</dbReference>
<accession>A0A507F2A8</accession>
<organism evidence="10 11">
    <name type="scientific">Chytriomyces confervae</name>
    <dbReference type="NCBI Taxonomy" id="246404"/>
    <lineage>
        <taxon>Eukaryota</taxon>
        <taxon>Fungi</taxon>
        <taxon>Fungi incertae sedis</taxon>
        <taxon>Chytridiomycota</taxon>
        <taxon>Chytridiomycota incertae sedis</taxon>
        <taxon>Chytridiomycetes</taxon>
        <taxon>Chytridiales</taxon>
        <taxon>Chytriomycetaceae</taxon>
        <taxon>Chytriomyces</taxon>
    </lineage>
</organism>
<dbReference type="GO" id="GO:0006629">
    <property type="term" value="P:lipid metabolic process"/>
    <property type="evidence" value="ECO:0007669"/>
    <property type="project" value="InterPro"/>
</dbReference>
<dbReference type="PANTHER" id="PTHR31595:SF57">
    <property type="entry name" value="OS04G0481900 PROTEIN"/>
    <property type="match status" value="1"/>
</dbReference>
<feature type="transmembrane region" description="Helical" evidence="8">
    <location>
        <begin position="345"/>
        <end position="363"/>
    </location>
</feature>
<dbReference type="EMBL" id="QEAP01000314">
    <property type="protein sequence ID" value="TPX69518.1"/>
    <property type="molecule type" value="Genomic_DNA"/>
</dbReference>
<comment type="pathway">
    <text evidence="2">Secondary metabolite biosynthesis.</text>
</comment>
<dbReference type="InterPro" id="IPR032805">
    <property type="entry name" value="Wax_synthase_dom"/>
</dbReference>
<sequence>MRTIPGSVFVPVWVYLPVVFGTTSLTHFALLRSANVSNEAVATINVLIAFFLPLLVQCDLSWVNTLCACTVMVFVVLRVLEISTFNRAINSKWTLFEYLEFLATSDNQPLRTIQKAKLEKERKEREEKKLPPLPEKFKPCIAKPEDRTPWFYVQLLTRLALTSVVYLFSRAYIEKYGFEHRFGFISPFEGKVAWDHVVFSAFIYCNLELGYMISSLIGAIIMQTPLVFMFHHPYLATSLRDFWSNRWNYAIKETLHRLSFQPTLQILARINPSVSRNDSTIDKKQAPAVHFAIASMASFFMSAMMHEYMVLLLMPTQSIGENTCFFMLQGMLCFIQIHLQRMTGFATMILLFIMNPLFIGPYARSGLLSTDLKVPVPEVVMDTIKTLF</sequence>
<feature type="transmembrane region" description="Helical" evidence="8">
    <location>
        <begin position="12"/>
        <end position="31"/>
    </location>
</feature>
<feature type="transmembrane region" description="Helical" evidence="8">
    <location>
        <begin position="209"/>
        <end position="230"/>
    </location>
</feature>
<dbReference type="STRING" id="246404.A0A507F2A8"/>
<evidence type="ECO:0000313" key="10">
    <source>
        <dbReference type="EMBL" id="TPX69518.1"/>
    </source>
</evidence>
<evidence type="ECO:0000313" key="11">
    <source>
        <dbReference type="Proteomes" id="UP000320333"/>
    </source>
</evidence>
<keyword evidence="10" id="KW-0012">Acyltransferase</keyword>
<dbReference type="GO" id="GO:0008374">
    <property type="term" value="F:O-acyltransferase activity"/>
    <property type="evidence" value="ECO:0007669"/>
    <property type="project" value="InterPro"/>
</dbReference>
<dbReference type="PANTHER" id="PTHR31595">
    <property type="entry name" value="LONG-CHAIN-ALCOHOL O-FATTY-ACYLTRANSFERASE 3-RELATED"/>
    <property type="match status" value="1"/>
</dbReference>
<evidence type="ECO:0000256" key="8">
    <source>
        <dbReference type="SAM" id="Phobius"/>
    </source>
</evidence>
<reference evidence="10 11" key="1">
    <citation type="journal article" date="2019" name="Sci. Rep.">
        <title>Comparative genomics of chytrid fungi reveal insights into the obligate biotrophic and pathogenic lifestyle of Synchytrium endobioticum.</title>
        <authorList>
            <person name="van de Vossenberg B.T.L.H."/>
            <person name="Warris S."/>
            <person name="Nguyen H.D.T."/>
            <person name="van Gent-Pelzer M.P.E."/>
            <person name="Joly D.L."/>
            <person name="van de Geest H.C."/>
            <person name="Bonants P.J.M."/>
            <person name="Smith D.S."/>
            <person name="Levesque C.A."/>
            <person name="van der Lee T.A.J."/>
        </authorList>
    </citation>
    <scope>NUCLEOTIDE SEQUENCE [LARGE SCALE GENOMIC DNA]</scope>
    <source>
        <strain evidence="10 11">CBS 675.73</strain>
    </source>
</reference>
<dbReference type="Pfam" id="PF13813">
    <property type="entry name" value="MBOAT_2"/>
    <property type="match status" value="1"/>
</dbReference>
<evidence type="ECO:0000256" key="2">
    <source>
        <dbReference type="ARBA" id="ARBA00005179"/>
    </source>
</evidence>
<dbReference type="OrthoDB" id="2094906at2759"/>
<evidence type="ECO:0000259" key="9">
    <source>
        <dbReference type="Pfam" id="PF13813"/>
    </source>
</evidence>
<evidence type="ECO:0000256" key="1">
    <source>
        <dbReference type="ARBA" id="ARBA00004141"/>
    </source>
</evidence>
<gene>
    <name evidence="10" type="ORF">CcCBS67573_g06837</name>
</gene>
<proteinExistence type="inferred from homology"/>
<comment type="subcellular location">
    <subcellularLocation>
        <location evidence="1">Membrane</location>
        <topology evidence="1">Multi-pass membrane protein</topology>
    </subcellularLocation>
</comment>
<evidence type="ECO:0000256" key="5">
    <source>
        <dbReference type="ARBA" id="ARBA00022692"/>
    </source>
</evidence>
<dbReference type="GO" id="GO:0016020">
    <property type="term" value="C:membrane"/>
    <property type="evidence" value="ECO:0007669"/>
    <property type="project" value="UniProtKB-SubCell"/>
</dbReference>
<evidence type="ECO:0000256" key="6">
    <source>
        <dbReference type="ARBA" id="ARBA00022989"/>
    </source>
</evidence>
<dbReference type="InterPro" id="IPR044851">
    <property type="entry name" value="Wax_synthase"/>
</dbReference>
<name>A0A507F2A8_9FUNG</name>
<comment type="similarity">
    <text evidence="3">Belongs to the wax synthase family.</text>
</comment>
<keyword evidence="5 8" id="KW-0812">Transmembrane</keyword>
<keyword evidence="7 8" id="KW-0472">Membrane</keyword>
<keyword evidence="6 8" id="KW-1133">Transmembrane helix</keyword>
<feature type="domain" description="Wax synthase" evidence="9">
    <location>
        <begin position="229"/>
        <end position="328"/>
    </location>
</feature>